<proteinExistence type="predicted"/>
<dbReference type="AlphaFoldDB" id="A0A067CZ33"/>
<evidence type="ECO:0000313" key="3">
    <source>
        <dbReference type="Proteomes" id="UP000030745"/>
    </source>
</evidence>
<organism evidence="2 3">
    <name type="scientific">Saprolegnia parasitica (strain CBS 223.65)</name>
    <dbReference type="NCBI Taxonomy" id="695850"/>
    <lineage>
        <taxon>Eukaryota</taxon>
        <taxon>Sar</taxon>
        <taxon>Stramenopiles</taxon>
        <taxon>Oomycota</taxon>
        <taxon>Saprolegniomycetes</taxon>
        <taxon>Saprolegniales</taxon>
        <taxon>Saprolegniaceae</taxon>
        <taxon>Saprolegnia</taxon>
    </lineage>
</organism>
<dbReference type="VEuPathDB" id="FungiDB:SPRG_03285"/>
<dbReference type="EMBL" id="KK583196">
    <property type="protein sequence ID" value="KDO32067.1"/>
    <property type="molecule type" value="Genomic_DNA"/>
</dbReference>
<feature type="region of interest" description="Disordered" evidence="1">
    <location>
        <begin position="204"/>
        <end position="231"/>
    </location>
</feature>
<gene>
    <name evidence="2" type="ORF">SPRG_03285</name>
</gene>
<dbReference type="RefSeq" id="XP_012197255.1">
    <property type="nucleotide sequence ID" value="XM_012341865.1"/>
</dbReference>
<keyword evidence="3" id="KW-1185">Reference proteome</keyword>
<dbReference type="GeneID" id="24125801"/>
<evidence type="ECO:0000313" key="2">
    <source>
        <dbReference type="EMBL" id="KDO32067.1"/>
    </source>
</evidence>
<dbReference type="Proteomes" id="UP000030745">
    <property type="component" value="Unassembled WGS sequence"/>
</dbReference>
<protein>
    <submittedName>
        <fullName evidence="2">Uncharacterized protein</fullName>
    </submittedName>
</protein>
<name>A0A067CZ33_SAPPC</name>
<reference evidence="2 3" key="1">
    <citation type="journal article" date="2013" name="PLoS Genet.">
        <title>Distinctive expansion of potential virulence genes in the genome of the oomycete fish pathogen Saprolegnia parasitica.</title>
        <authorList>
            <person name="Jiang R.H."/>
            <person name="de Bruijn I."/>
            <person name="Haas B.J."/>
            <person name="Belmonte R."/>
            <person name="Lobach L."/>
            <person name="Christie J."/>
            <person name="van den Ackerveken G."/>
            <person name="Bottin A."/>
            <person name="Bulone V."/>
            <person name="Diaz-Moreno S.M."/>
            <person name="Dumas B."/>
            <person name="Fan L."/>
            <person name="Gaulin E."/>
            <person name="Govers F."/>
            <person name="Grenville-Briggs L.J."/>
            <person name="Horner N.R."/>
            <person name="Levin J.Z."/>
            <person name="Mammella M."/>
            <person name="Meijer H.J."/>
            <person name="Morris P."/>
            <person name="Nusbaum C."/>
            <person name="Oome S."/>
            <person name="Phillips A.J."/>
            <person name="van Rooyen D."/>
            <person name="Rzeszutek E."/>
            <person name="Saraiva M."/>
            <person name="Secombes C.J."/>
            <person name="Seidl M.F."/>
            <person name="Snel B."/>
            <person name="Stassen J.H."/>
            <person name="Sykes S."/>
            <person name="Tripathy S."/>
            <person name="van den Berg H."/>
            <person name="Vega-Arreguin J.C."/>
            <person name="Wawra S."/>
            <person name="Young S.K."/>
            <person name="Zeng Q."/>
            <person name="Dieguez-Uribeondo J."/>
            <person name="Russ C."/>
            <person name="Tyler B.M."/>
            <person name="van West P."/>
        </authorList>
    </citation>
    <scope>NUCLEOTIDE SEQUENCE [LARGE SCALE GENOMIC DNA]</scope>
    <source>
        <strain evidence="2 3">CBS 223.65</strain>
    </source>
</reference>
<dbReference type="OMA" id="ETQWTRT"/>
<dbReference type="KEGG" id="spar:SPRG_03285"/>
<sequence length="389" mass="42833">MSHLETQLEQYRRDVEAKADKCVTQRALHSLTDDVQALQRSVASHRPSATDGDLPEKLRWLQTKLATHEDALAALQATETSSSSALKTDRRIRFLEDELRLIVPIIDGKADIEAVNAHLATKANKDAVTQALKKRCKISSVERELGRLQAQITPLLQQAHPRTDATDAMQLLSQRQQQLETQWTRTQYFLQKFQTEMKDAIGHADARRSMPPSSSNEDGDPAAKTAPRLSNDDTLLELQARVDALASAQTTVEATCEGHGTKLQALTAVVHQFIADIQAQVDKVCHDHSLSDRLGGAEAKVSELEASLVDVIQAMHQLCHQIQQPPASRSSLEEETAQLMELEALLACSLERSDQPLVFGTGAELAQIRDQFCRTLANGTRPAEAAVPP</sequence>
<dbReference type="OrthoDB" id="74689at2759"/>
<accession>A0A067CZ33</accession>
<evidence type="ECO:0000256" key="1">
    <source>
        <dbReference type="SAM" id="MobiDB-lite"/>
    </source>
</evidence>